<dbReference type="RefSeq" id="XP_038981572.1">
    <property type="nucleotide sequence ID" value="XM_039125644.1"/>
</dbReference>
<dbReference type="Gene3D" id="1.25.40.10">
    <property type="entry name" value="Tetratricopeptide repeat domain"/>
    <property type="match status" value="1"/>
</dbReference>
<dbReference type="GeneID" id="120110509"/>
<accession>A0A8B9A794</accession>
<keyword evidence="1" id="KW-0677">Repeat</keyword>
<protein>
    <submittedName>
        <fullName evidence="5 6">Uncharacterized protein LOC120110509</fullName>
    </submittedName>
</protein>
<gene>
    <name evidence="5 6" type="primary">LOC120110509</name>
</gene>
<keyword evidence="2 3" id="KW-0802">TPR repeat</keyword>
<dbReference type="KEGG" id="pda:120110509"/>
<dbReference type="PANTHER" id="PTHR11242:SF0">
    <property type="entry name" value="TPR_REGION DOMAIN-CONTAINING PROTEIN"/>
    <property type="match status" value="1"/>
</dbReference>
<dbReference type="PROSITE" id="PS50005">
    <property type="entry name" value="TPR"/>
    <property type="match status" value="1"/>
</dbReference>
<feature type="repeat" description="TPR" evidence="3">
    <location>
        <begin position="62"/>
        <end position="95"/>
    </location>
</feature>
<evidence type="ECO:0000313" key="6">
    <source>
        <dbReference type="RefSeq" id="XP_038981572.1"/>
    </source>
</evidence>
<organism evidence="4 6">
    <name type="scientific">Phoenix dactylifera</name>
    <name type="common">Date palm</name>
    <dbReference type="NCBI Taxonomy" id="42345"/>
    <lineage>
        <taxon>Eukaryota</taxon>
        <taxon>Viridiplantae</taxon>
        <taxon>Streptophyta</taxon>
        <taxon>Embryophyta</taxon>
        <taxon>Tracheophyta</taxon>
        <taxon>Spermatophyta</taxon>
        <taxon>Magnoliopsida</taxon>
        <taxon>Liliopsida</taxon>
        <taxon>Arecaceae</taxon>
        <taxon>Coryphoideae</taxon>
        <taxon>Phoeniceae</taxon>
        <taxon>Phoenix</taxon>
    </lineage>
</organism>
<dbReference type="Proteomes" id="UP000228380">
    <property type="component" value="Chromosome 4"/>
</dbReference>
<dbReference type="InterPro" id="IPR011990">
    <property type="entry name" value="TPR-like_helical_dom_sf"/>
</dbReference>
<reference evidence="4" key="1">
    <citation type="journal article" date="2019" name="Nat. Commun.">
        <title>Genome-wide association mapping of date palm fruit traits.</title>
        <authorList>
            <person name="Hazzouri K.M."/>
            <person name="Gros-Balthazard M."/>
            <person name="Flowers J.M."/>
            <person name="Copetti D."/>
            <person name="Lemansour A."/>
            <person name="Lebrun M."/>
            <person name="Masmoudi K."/>
            <person name="Ferrand S."/>
            <person name="Dhar M.I."/>
            <person name="Fresquez Z.A."/>
            <person name="Rosas U."/>
            <person name="Zhang J."/>
            <person name="Talag J."/>
            <person name="Lee S."/>
            <person name="Kudrna D."/>
            <person name="Powell R.F."/>
            <person name="Leitch I.J."/>
            <person name="Krueger R.R."/>
            <person name="Wing R.A."/>
            <person name="Amiri K.M.A."/>
            <person name="Purugganan M.D."/>
        </authorList>
    </citation>
    <scope>NUCLEOTIDE SEQUENCE [LARGE SCALE GENOMIC DNA]</scope>
    <source>
        <strain evidence="4">cv. Khalas</strain>
    </source>
</reference>
<evidence type="ECO:0000256" key="1">
    <source>
        <dbReference type="ARBA" id="ARBA00022737"/>
    </source>
</evidence>
<dbReference type="SUPFAM" id="SSF48452">
    <property type="entry name" value="TPR-like"/>
    <property type="match status" value="1"/>
</dbReference>
<keyword evidence="4" id="KW-1185">Reference proteome</keyword>
<proteinExistence type="predicted"/>
<evidence type="ECO:0000313" key="4">
    <source>
        <dbReference type="Proteomes" id="UP000228380"/>
    </source>
</evidence>
<dbReference type="InterPro" id="IPR039663">
    <property type="entry name" value="AIP/AIPL1/TTC9"/>
</dbReference>
<dbReference type="InterPro" id="IPR019734">
    <property type="entry name" value="TPR_rpt"/>
</dbReference>
<name>A0A8B9A794_PHODC</name>
<evidence type="ECO:0000313" key="5">
    <source>
        <dbReference type="RefSeq" id="XP_038981571.1"/>
    </source>
</evidence>
<evidence type="ECO:0000256" key="2">
    <source>
        <dbReference type="ARBA" id="ARBA00022803"/>
    </source>
</evidence>
<dbReference type="AlphaFoldDB" id="A0A8B9A794"/>
<evidence type="ECO:0000256" key="3">
    <source>
        <dbReference type="PROSITE-ProRule" id="PRU00339"/>
    </source>
</evidence>
<dbReference type="SMART" id="SM00028">
    <property type="entry name" value="TPR"/>
    <property type="match status" value="1"/>
</dbReference>
<dbReference type="RefSeq" id="XP_038981571.1">
    <property type="nucleotide sequence ID" value="XM_039125643.1"/>
</dbReference>
<dbReference type="OrthoDB" id="1933463at2759"/>
<dbReference type="PANTHER" id="PTHR11242">
    <property type="entry name" value="ARYL HYDROCARBON RECEPTOR INTERACTING PROTEIN RELATED"/>
    <property type="match status" value="1"/>
</dbReference>
<sequence>MRQRRERGPLACTAARSRACSDCGRELAASAVEDQELMTEFQGTSKEGAMASQVLSEDENNVKALCRRGKARAQLGQTDAAREDFQKARKFAPEDKAIVREL</sequence>
<reference evidence="5 6" key="2">
    <citation type="submission" date="2025-04" db="UniProtKB">
        <authorList>
            <consortium name="RefSeq"/>
        </authorList>
    </citation>
    <scope>IDENTIFICATION</scope>
    <source>
        <tissue evidence="5 6">Young leaves</tissue>
    </source>
</reference>